<dbReference type="Proteomes" id="UP000278587">
    <property type="component" value="Unassembled WGS sequence"/>
</dbReference>
<evidence type="ECO:0000313" key="3">
    <source>
        <dbReference type="EMBL" id="RMM05427.1"/>
    </source>
</evidence>
<organism evidence="3 4">
    <name type="scientific">Pseudomonas caricapapayae</name>
    <dbReference type="NCBI Taxonomy" id="46678"/>
    <lineage>
        <taxon>Bacteria</taxon>
        <taxon>Pseudomonadati</taxon>
        <taxon>Pseudomonadota</taxon>
        <taxon>Gammaproteobacteria</taxon>
        <taxon>Pseudomonadales</taxon>
        <taxon>Pseudomonadaceae</taxon>
        <taxon>Pseudomonas</taxon>
    </lineage>
</organism>
<dbReference type="GeneID" id="96221305"/>
<evidence type="ECO:0000313" key="4">
    <source>
        <dbReference type="Proteomes" id="UP000278587"/>
    </source>
</evidence>
<name>A0A0P9KSH9_9PSED</name>
<comment type="caution">
    <text evidence="3">The sequence shown here is derived from an EMBL/GenBank/DDBJ whole genome shotgun (WGS) entry which is preliminary data.</text>
</comment>
<proteinExistence type="predicted"/>
<accession>A0A0P9KSH9</accession>
<dbReference type="AlphaFoldDB" id="A0A0P9KSH9"/>
<dbReference type="EMBL" id="RBOC01000168">
    <property type="protein sequence ID" value="RMM05427.1"/>
    <property type="molecule type" value="Genomic_DNA"/>
</dbReference>
<reference evidence="3 4" key="1">
    <citation type="submission" date="2018-08" db="EMBL/GenBank/DDBJ databases">
        <title>Recombination of ecologically and evolutionarily significant loci maintains genetic cohesion in the Pseudomonas syringae species complex.</title>
        <authorList>
            <person name="Dillon M."/>
            <person name="Thakur S."/>
            <person name="Almeida R.N.D."/>
            <person name="Weir B.S."/>
            <person name="Guttman D.S."/>
        </authorList>
    </citation>
    <scope>NUCLEOTIDE SEQUENCE [LARGE SCALE GENOMIC DNA]</scope>
    <source>
        <strain evidence="3 4">ICMP 4086</strain>
    </source>
</reference>
<sequence>MMMKLIKSMVFAVAALSATAAFADDGNEFASPAADKMRLAQELRFKEQNSSNKAERYVNSDDNAKAERSTKSEG</sequence>
<evidence type="ECO:0000256" key="1">
    <source>
        <dbReference type="SAM" id="MobiDB-lite"/>
    </source>
</evidence>
<keyword evidence="2" id="KW-0732">Signal</keyword>
<evidence type="ECO:0008006" key="5">
    <source>
        <dbReference type="Google" id="ProtNLM"/>
    </source>
</evidence>
<feature type="chain" id="PRO_5043758283" description="Secreted protein" evidence="2">
    <location>
        <begin position="24"/>
        <end position="74"/>
    </location>
</feature>
<gene>
    <name evidence="3" type="ORF">ALQ84_03681</name>
</gene>
<dbReference type="RefSeq" id="WP_054988536.1">
    <property type="nucleotide sequence ID" value="NZ_LJPW01000083.1"/>
</dbReference>
<protein>
    <recommendedName>
        <fullName evidence="5">Secreted protein</fullName>
    </recommendedName>
</protein>
<feature type="region of interest" description="Disordered" evidence="1">
    <location>
        <begin position="45"/>
        <end position="74"/>
    </location>
</feature>
<evidence type="ECO:0000256" key="2">
    <source>
        <dbReference type="SAM" id="SignalP"/>
    </source>
</evidence>
<feature type="signal peptide" evidence="2">
    <location>
        <begin position="1"/>
        <end position="23"/>
    </location>
</feature>